<dbReference type="FunFam" id="3.30.160.190:FF:000001">
    <property type="entry name" value="NADH-ubiquinone oxidoreductase 21 kDa subunit mitochondrial"/>
    <property type="match status" value="1"/>
</dbReference>
<keyword evidence="7" id="KW-0249">Electron transport</keyword>
<dbReference type="AlphaFoldDB" id="A0A3M7MDD8"/>
<feature type="region of interest" description="Disordered" evidence="10">
    <location>
        <begin position="327"/>
        <end position="356"/>
    </location>
</feature>
<keyword evidence="3" id="KW-0813">Transport</keyword>
<feature type="compositionally biased region" description="Low complexity" evidence="10">
    <location>
        <begin position="328"/>
        <end position="342"/>
    </location>
</feature>
<evidence type="ECO:0000313" key="12">
    <source>
        <dbReference type="Proteomes" id="UP000265663"/>
    </source>
</evidence>
<evidence type="ECO:0000256" key="10">
    <source>
        <dbReference type="SAM" id="MobiDB-lite"/>
    </source>
</evidence>
<dbReference type="InterPro" id="IPR006885">
    <property type="entry name" value="NADH_UbQ_FeS_4_mit-like"/>
</dbReference>
<evidence type="ECO:0000256" key="8">
    <source>
        <dbReference type="ARBA" id="ARBA00023128"/>
    </source>
</evidence>
<proteinExistence type="inferred from homology"/>
<evidence type="ECO:0000256" key="3">
    <source>
        <dbReference type="ARBA" id="ARBA00022448"/>
    </source>
</evidence>
<keyword evidence="9" id="KW-0472">Membrane</keyword>
<dbReference type="Pfam" id="PF04800">
    <property type="entry name" value="NDUS4"/>
    <property type="match status" value="1"/>
</dbReference>
<keyword evidence="8" id="KW-0496">Mitochondrion</keyword>
<name>A0A3M7MDD8_9PLEO</name>
<evidence type="ECO:0000256" key="5">
    <source>
        <dbReference type="ARBA" id="ARBA00022792"/>
    </source>
</evidence>
<evidence type="ECO:0000256" key="1">
    <source>
        <dbReference type="ARBA" id="ARBA00004273"/>
    </source>
</evidence>
<feature type="region of interest" description="Disordered" evidence="10">
    <location>
        <begin position="54"/>
        <end position="80"/>
    </location>
</feature>
<keyword evidence="12" id="KW-1185">Reference proteome</keyword>
<dbReference type="InterPro" id="IPR038532">
    <property type="entry name" value="NDUFS4-like_sf"/>
</dbReference>
<dbReference type="EMBL" id="KE747833">
    <property type="protein sequence ID" value="RMZ72526.1"/>
    <property type="molecule type" value="Genomic_DNA"/>
</dbReference>
<evidence type="ECO:0000256" key="2">
    <source>
        <dbReference type="ARBA" id="ARBA00005882"/>
    </source>
</evidence>
<evidence type="ECO:0008006" key="13">
    <source>
        <dbReference type="Google" id="ProtNLM"/>
    </source>
</evidence>
<evidence type="ECO:0000256" key="4">
    <source>
        <dbReference type="ARBA" id="ARBA00022660"/>
    </source>
</evidence>
<dbReference type="PANTHER" id="PTHR12219:SF8">
    <property type="entry name" value="NADH DEHYDROGENASE [UBIQUINONE] IRON-SULFUR PROTEIN 4, MITOCHONDRIAL"/>
    <property type="match status" value="1"/>
</dbReference>
<organism evidence="11 12">
    <name type="scientific">Pyrenophora seminiperda CCB06</name>
    <dbReference type="NCBI Taxonomy" id="1302712"/>
    <lineage>
        <taxon>Eukaryota</taxon>
        <taxon>Fungi</taxon>
        <taxon>Dikarya</taxon>
        <taxon>Ascomycota</taxon>
        <taxon>Pezizomycotina</taxon>
        <taxon>Dothideomycetes</taxon>
        <taxon>Pleosporomycetidae</taxon>
        <taxon>Pleosporales</taxon>
        <taxon>Pleosporineae</taxon>
        <taxon>Pleosporaceae</taxon>
        <taxon>Pyrenophora</taxon>
    </lineage>
</organism>
<evidence type="ECO:0000256" key="7">
    <source>
        <dbReference type="ARBA" id="ARBA00022982"/>
    </source>
</evidence>
<keyword evidence="5" id="KW-0999">Mitochondrion inner membrane</keyword>
<protein>
    <recommendedName>
        <fullName evidence="13">NADH dehydrogenase [ubiquinone] iron-sulfur protein 4, mitochondrial</fullName>
    </recommendedName>
</protein>
<dbReference type="PANTHER" id="PTHR12219">
    <property type="entry name" value="NADH-UBIQUINONE OXIDOREDUCTASE"/>
    <property type="match status" value="1"/>
</dbReference>
<gene>
    <name evidence="11" type="ORF">GMOD_00007524</name>
</gene>
<keyword evidence="4" id="KW-0679">Respiratory chain</keyword>
<evidence type="ECO:0000256" key="9">
    <source>
        <dbReference type="ARBA" id="ARBA00023136"/>
    </source>
</evidence>
<sequence>MEVLHAIDITNTDVRHIVSTPTMSALSRSIAPRLLAPSLRSSAPRAIAPSFRAYSTNEPIPHGHKTSTKDAPAVPVTSDSTQIREEGAAEGMRHKPDYNVAIDYRTSNFSPVPKRVMDGSEPGDSVAAAVLSGAPTDLQARTVRIYKPSKTATQSGKWNANHWLMDWDVLPKGHRWENPLMGWQSSADFMNGHRIQFKSKEDAIRFANKQGYEYFVQEPNKRKIVPKAYANLFTHSPKKLKVILTNVYLSKARNCDVLLLFPSLTTTHTKTNQITINMGRGAYDSTLLNCENSAAAEVLDLNQAKKAEAAENDKAAEAYLNEIKQSRRTAAASRSAKKAAQTDTRVSEGESATTKK</sequence>
<evidence type="ECO:0000256" key="6">
    <source>
        <dbReference type="ARBA" id="ARBA00022946"/>
    </source>
</evidence>
<comment type="subcellular location">
    <subcellularLocation>
        <location evidence="1">Mitochondrion inner membrane</location>
    </subcellularLocation>
</comment>
<dbReference type="OrthoDB" id="3089at2759"/>
<dbReference type="GO" id="GO:0005743">
    <property type="term" value="C:mitochondrial inner membrane"/>
    <property type="evidence" value="ECO:0007669"/>
    <property type="project" value="UniProtKB-SubCell"/>
</dbReference>
<evidence type="ECO:0000313" key="11">
    <source>
        <dbReference type="EMBL" id="RMZ72526.1"/>
    </source>
</evidence>
<dbReference type="Gene3D" id="3.30.160.190">
    <property type="entry name" value="atu1810 like domain"/>
    <property type="match status" value="1"/>
</dbReference>
<dbReference type="Proteomes" id="UP000265663">
    <property type="component" value="Unassembled WGS sequence"/>
</dbReference>
<keyword evidence="6" id="KW-0809">Transit peptide</keyword>
<dbReference type="GO" id="GO:0022900">
    <property type="term" value="P:electron transport chain"/>
    <property type="evidence" value="ECO:0007669"/>
    <property type="project" value="InterPro"/>
</dbReference>
<accession>A0A3M7MDD8</accession>
<comment type="similarity">
    <text evidence="2">Belongs to the complex I NDUFS4 subunit family.</text>
</comment>
<reference evidence="11 12" key="1">
    <citation type="journal article" date="2014" name="PLoS ONE">
        <title>De novo Genome Assembly of the Fungal Plant Pathogen Pyrenophora semeniperda.</title>
        <authorList>
            <person name="Soliai M.M."/>
            <person name="Meyer S.E."/>
            <person name="Udall J.A."/>
            <person name="Elzinga D.E."/>
            <person name="Hermansen R.A."/>
            <person name="Bodily P.M."/>
            <person name="Hart A.A."/>
            <person name="Coleman C.E."/>
        </authorList>
    </citation>
    <scope>NUCLEOTIDE SEQUENCE [LARGE SCALE GENOMIC DNA]</scope>
    <source>
        <strain evidence="11 12">CCB06</strain>
        <tissue evidence="11">Mycelium</tissue>
    </source>
</reference>